<feature type="domain" description="Sulfite reductase [NADPH] flavoprotein alpha-component-like FAD-binding" evidence="6">
    <location>
        <begin position="62"/>
        <end position="237"/>
    </location>
</feature>
<dbReference type="Gene3D" id="1.20.990.10">
    <property type="entry name" value="NADPH-cytochrome p450 Reductase, Chain A, domain 3"/>
    <property type="match status" value="1"/>
</dbReference>
<dbReference type="Proteomes" id="UP000274504">
    <property type="component" value="Unassembled WGS sequence"/>
</dbReference>
<feature type="domain" description="Oxidoreductase FAD/NAD(P)-binding" evidence="5">
    <location>
        <begin position="304"/>
        <end position="358"/>
    </location>
</feature>
<dbReference type="InterPro" id="IPR023173">
    <property type="entry name" value="NADPH_Cyt_P450_Rdtase_alpha"/>
</dbReference>
<evidence type="ECO:0000313" key="7">
    <source>
        <dbReference type="EMBL" id="VDL11647.1"/>
    </source>
</evidence>
<dbReference type="EMBL" id="UYSG01000002">
    <property type="protein sequence ID" value="VDL11647.1"/>
    <property type="molecule type" value="Genomic_DNA"/>
</dbReference>
<dbReference type="WBParaSite" id="HDID_0000002801-mRNA-1">
    <property type="protein sequence ID" value="HDID_0000002801-mRNA-1"/>
    <property type="gene ID" value="HDID_0000002801"/>
</dbReference>
<dbReference type="GO" id="GO:0050660">
    <property type="term" value="F:flavin adenine dinucleotide binding"/>
    <property type="evidence" value="ECO:0007669"/>
    <property type="project" value="TreeGrafter"/>
</dbReference>
<keyword evidence="4" id="KW-0560">Oxidoreductase</keyword>
<dbReference type="Gene3D" id="2.40.30.10">
    <property type="entry name" value="Translation factors"/>
    <property type="match status" value="1"/>
</dbReference>
<evidence type="ECO:0000259" key="6">
    <source>
        <dbReference type="Pfam" id="PF00667"/>
    </source>
</evidence>
<reference evidence="7 9" key="2">
    <citation type="submission" date="2018-11" db="EMBL/GenBank/DDBJ databases">
        <authorList>
            <consortium name="Pathogen Informatics"/>
        </authorList>
    </citation>
    <scope>NUCLEOTIDE SEQUENCE [LARGE SCALE GENOMIC DNA]</scope>
</reference>
<evidence type="ECO:0000256" key="2">
    <source>
        <dbReference type="ARBA" id="ARBA00022630"/>
    </source>
</evidence>
<dbReference type="Proteomes" id="UP000321570">
    <property type="component" value="Unassembled WGS sequence"/>
</dbReference>
<dbReference type="InterPro" id="IPR039261">
    <property type="entry name" value="FNR_nucleotide-bd"/>
</dbReference>
<dbReference type="EMBL" id="CABIJS010000222">
    <property type="protein sequence ID" value="VUZ47123.1"/>
    <property type="molecule type" value="Genomic_DNA"/>
</dbReference>
<dbReference type="GO" id="GO:0050667">
    <property type="term" value="P:homocysteine metabolic process"/>
    <property type="evidence" value="ECO:0007669"/>
    <property type="project" value="TreeGrafter"/>
</dbReference>
<dbReference type="InterPro" id="IPR001709">
    <property type="entry name" value="Flavoprot_Pyr_Nucl_cyt_Rdtase"/>
</dbReference>
<dbReference type="PANTHER" id="PTHR19384:SF84">
    <property type="entry name" value="METHIONINE SYNTHASE REDUCTASE"/>
    <property type="match status" value="1"/>
</dbReference>
<dbReference type="GO" id="GO:0009086">
    <property type="term" value="P:methionine biosynthetic process"/>
    <property type="evidence" value="ECO:0007669"/>
    <property type="project" value="TreeGrafter"/>
</dbReference>
<dbReference type="GO" id="GO:0010181">
    <property type="term" value="F:FMN binding"/>
    <property type="evidence" value="ECO:0007669"/>
    <property type="project" value="TreeGrafter"/>
</dbReference>
<dbReference type="InterPro" id="IPR017938">
    <property type="entry name" value="Riboflavin_synthase-like_b-brl"/>
</dbReference>
<dbReference type="PANTHER" id="PTHR19384">
    <property type="entry name" value="NITRIC OXIDE SYNTHASE-RELATED"/>
    <property type="match status" value="1"/>
</dbReference>
<dbReference type="InterPro" id="IPR001433">
    <property type="entry name" value="OxRdtase_FAD/NAD-bd"/>
</dbReference>
<evidence type="ECO:0000313" key="9">
    <source>
        <dbReference type="Proteomes" id="UP000274504"/>
    </source>
</evidence>
<reference evidence="11" key="1">
    <citation type="submission" date="2017-02" db="UniProtKB">
        <authorList>
            <consortium name="WormBaseParasite"/>
        </authorList>
    </citation>
    <scope>IDENTIFICATION</scope>
</reference>
<dbReference type="Gene3D" id="3.40.50.80">
    <property type="entry name" value="Nucleotide-binding domain of ferredoxin-NADP reductase (FNR) module"/>
    <property type="match status" value="1"/>
</dbReference>
<name>A0A0R3S7L0_HYMDI</name>
<evidence type="ECO:0000256" key="1">
    <source>
        <dbReference type="ARBA" id="ARBA00001974"/>
    </source>
</evidence>
<evidence type="ECO:0000259" key="5">
    <source>
        <dbReference type="Pfam" id="PF00175"/>
    </source>
</evidence>
<proteinExistence type="predicted"/>
<dbReference type="GO" id="GO:0005829">
    <property type="term" value="C:cytosol"/>
    <property type="evidence" value="ECO:0007669"/>
    <property type="project" value="TreeGrafter"/>
</dbReference>
<gene>
    <name evidence="7" type="ORF">HDID_LOCUS29</name>
    <name evidence="8" type="ORF">WMSIL1_LOCUS6500</name>
</gene>
<dbReference type="GO" id="GO:0030586">
    <property type="term" value="F:[methionine synthase] reductase (NADPH) activity"/>
    <property type="evidence" value="ECO:0007669"/>
    <property type="project" value="TreeGrafter"/>
</dbReference>
<evidence type="ECO:0000313" key="10">
    <source>
        <dbReference type="Proteomes" id="UP000321570"/>
    </source>
</evidence>
<dbReference type="PRINTS" id="PR00371">
    <property type="entry name" value="FPNCR"/>
</dbReference>
<dbReference type="OrthoDB" id="1856718at2759"/>
<evidence type="ECO:0000256" key="4">
    <source>
        <dbReference type="ARBA" id="ARBA00023002"/>
    </source>
</evidence>
<dbReference type="STRING" id="6216.A0A0R3S7L0"/>
<accession>A0A0R3S7L0</accession>
<dbReference type="InterPro" id="IPR003097">
    <property type="entry name" value="CysJ-like_FAD-binding"/>
</dbReference>
<evidence type="ECO:0000313" key="8">
    <source>
        <dbReference type="EMBL" id="VUZ47123.1"/>
    </source>
</evidence>
<dbReference type="AlphaFoldDB" id="A0A0R3S7L0"/>
<organism evidence="11">
    <name type="scientific">Hymenolepis diminuta</name>
    <name type="common">Rat tapeworm</name>
    <dbReference type="NCBI Taxonomy" id="6216"/>
    <lineage>
        <taxon>Eukaryota</taxon>
        <taxon>Metazoa</taxon>
        <taxon>Spiralia</taxon>
        <taxon>Lophotrochozoa</taxon>
        <taxon>Platyhelminthes</taxon>
        <taxon>Cestoda</taxon>
        <taxon>Eucestoda</taxon>
        <taxon>Cyclophyllidea</taxon>
        <taxon>Hymenolepididae</taxon>
        <taxon>Hymenolepis</taxon>
    </lineage>
</organism>
<protein>
    <submittedName>
        <fullName evidence="11">Methionine synthase reductase</fullName>
    </submittedName>
</protein>
<sequence length="502" mass="56488">MVGCVSKYRLEVCDQDSIVPVVGPHDVISTSNGIFECVLNALRCMNEGGSKLTYRAFLKLKEGENISYQPGDTISIYAHNDESDVFWVLQRMGGDLQPDQVVILKQNSPLRRATTNGPPVDKPVTPRLLIRHFLEIHTPASRKTVKYFAPCCTKNEERQILLKMSGRDGIKLYEELIRNTSATVMDLLATFESCRPDLTTLLEVCPPFAARQYSLVDECKETSQELNFAFSTVDFPVDSPKHNMVIEGVTFKRYTRKKGVTTGYIHKLWEDKLTAGLLPRIYISPHTNLNNFAHPESISDPLVMISAGTGIAPFIGFLQQRRRLKQRFSQVGESWLFFGCRDPNYDLLFAEELAGFLEDSTLTHICLCFSRHSGDLPSKLPEIIRSKAIVPADCKYVQDCIISCESKNSAVDIADKLANIHLDKSSLSVADISAKMVQLVSESGGHVRICGDIQGMVRGVAEAWRDAFARFKFANEEDPKKAAESYLMQLRKDKRYIEDVWL</sequence>
<keyword evidence="2" id="KW-0285">Flavoprotein</keyword>
<dbReference type="SUPFAM" id="SSF52343">
    <property type="entry name" value="Ferredoxin reductase-like, C-terminal NADP-linked domain"/>
    <property type="match status" value="1"/>
</dbReference>
<dbReference type="SUPFAM" id="SSF63380">
    <property type="entry name" value="Riboflavin synthase domain-like"/>
    <property type="match status" value="1"/>
</dbReference>
<keyword evidence="10" id="KW-1185">Reference proteome</keyword>
<comment type="cofactor">
    <cofactor evidence="1">
        <name>FAD</name>
        <dbReference type="ChEBI" id="CHEBI:57692"/>
    </cofactor>
</comment>
<evidence type="ECO:0000256" key="3">
    <source>
        <dbReference type="ARBA" id="ARBA00022827"/>
    </source>
</evidence>
<dbReference type="Pfam" id="PF00175">
    <property type="entry name" value="NAD_binding_1"/>
    <property type="match status" value="1"/>
</dbReference>
<evidence type="ECO:0000313" key="11">
    <source>
        <dbReference type="WBParaSite" id="HDID_0000002801-mRNA-1"/>
    </source>
</evidence>
<dbReference type="Pfam" id="PF00667">
    <property type="entry name" value="FAD_binding_1"/>
    <property type="match status" value="1"/>
</dbReference>
<keyword evidence="3" id="KW-0274">FAD</keyword>
<reference evidence="8 10" key="3">
    <citation type="submission" date="2019-07" db="EMBL/GenBank/DDBJ databases">
        <authorList>
            <person name="Jastrzebski P J."/>
            <person name="Paukszto L."/>
            <person name="Jastrzebski P J."/>
        </authorList>
    </citation>
    <scope>NUCLEOTIDE SEQUENCE [LARGE SCALE GENOMIC DNA]</scope>
    <source>
        <strain evidence="8 10">WMS-il1</strain>
    </source>
</reference>